<feature type="region of interest" description="Disordered" evidence="1">
    <location>
        <begin position="169"/>
        <end position="197"/>
    </location>
</feature>
<reference evidence="2" key="1">
    <citation type="journal article" date="2020" name="Stud. Mycol.">
        <title>101 Dothideomycetes genomes: a test case for predicting lifestyles and emergence of pathogens.</title>
        <authorList>
            <person name="Haridas S."/>
            <person name="Albert R."/>
            <person name="Binder M."/>
            <person name="Bloem J."/>
            <person name="Labutti K."/>
            <person name="Salamov A."/>
            <person name="Andreopoulos B."/>
            <person name="Baker S."/>
            <person name="Barry K."/>
            <person name="Bills G."/>
            <person name="Bluhm B."/>
            <person name="Cannon C."/>
            <person name="Castanera R."/>
            <person name="Culley D."/>
            <person name="Daum C."/>
            <person name="Ezra D."/>
            <person name="Gonzalez J."/>
            <person name="Henrissat B."/>
            <person name="Kuo A."/>
            <person name="Liang C."/>
            <person name="Lipzen A."/>
            <person name="Lutzoni F."/>
            <person name="Magnuson J."/>
            <person name="Mondo S."/>
            <person name="Nolan M."/>
            <person name="Ohm R."/>
            <person name="Pangilinan J."/>
            <person name="Park H.-J."/>
            <person name="Ramirez L."/>
            <person name="Alfaro M."/>
            <person name="Sun H."/>
            <person name="Tritt A."/>
            <person name="Yoshinaga Y."/>
            <person name="Zwiers L.-H."/>
            <person name="Turgeon B."/>
            <person name="Goodwin S."/>
            <person name="Spatafora J."/>
            <person name="Crous P."/>
            <person name="Grigoriev I."/>
        </authorList>
    </citation>
    <scope>NUCLEOTIDE SEQUENCE</scope>
    <source>
        <strain evidence="2">CBS 175.79</strain>
    </source>
</reference>
<dbReference type="GeneID" id="54279527"/>
<feature type="compositionally biased region" description="Basic residues" evidence="1">
    <location>
        <begin position="126"/>
        <end position="136"/>
    </location>
</feature>
<feature type="region of interest" description="Disordered" evidence="1">
    <location>
        <begin position="106"/>
        <end position="152"/>
    </location>
</feature>
<dbReference type="RefSeq" id="XP_033383397.1">
    <property type="nucleotide sequence ID" value="XM_033522130.1"/>
</dbReference>
<organism evidence="2 3">
    <name type="scientific">Aaosphaeria arxii CBS 175.79</name>
    <dbReference type="NCBI Taxonomy" id="1450172"/>
    <lineage>
        <taxon>Eukaryota</taxon>
        <taxon>Fungi</taxon>
        <taxon>Dikarya</taxon>
        <taxon>Ascomycota</taxon>
        <taxon>Pezizomycotina</taxon>
        <taxon>Dothideomycetes</taxon>
        <taxon>Pleosporomycetidae</taxon>
        <taxon>Pleosporales</taxon>
        <taxon>Pleosporales incertae sedis</taxon>
        <taxon>Aaosphaeria</taxon>
    </lineage>
</organism>
<gene>
    <name evidence="2" type="ORF">BU24DRAFT_227717</name>
</gene>
<name>A0A6A5XP87_9PLEO</name>
<evidence type="ECO:0000256" key="1">
    <source>
        <dbReference type="SAM" id="MobiDB-lite"/>
    </source>
</evidence>
<feature type="compositionally biased region" description="Polar residues" evidence="1">
    <location>
        <begin position="179"/>
        <end position="189"/>
    </location>
</feature>
<evidence type="ECO:0000313" key="3">
    <source>
        <dbReference type="Proteomes" id="UP000799778"/>
    </source>
</evidence>
<dbReference type="AlphaFoldDB" id="A0A6A5XP87"/>
<dbReference type="Proteomes" id="UP000799778">
    <property type="component" value="Unassembled WGS sequence"/>
</dbReference>
<protein>
    <submittedName>
        <fullName evidence="2">Uncharacterized protein</fullName>
    </submittedName>
</protein>
<accession>A0A6A5XP87</accession>
<proteinExistence type="predicted"/>
<sequence length="197" mass="22037">MAGFQDLHVPLIRAERTGVFAIWRHVSGGIGGCRLWARHPAVSTYVPYIPTGSQYGRVLEWYGWVETHVGVDSWGWCSFPRIPTCSDGPSFLTMSHLTPAFSHTPTVPIPSHPIPIITSQSVGRSTRPKKEKKRKETNKQSETQPYLPNCRADSNIPARLTWRDTLLIPSSPPLRSHPIQPSLSPTRSHSPNDDDKL</sequence>
<dbReference type="EMBL" id="ML978070">
    <property type="protein sequence ID" value="KAF2015058.1"/>
    <property type="molecule type" value="Genomic_DNA"/>
</dbReference>
<keyword evidence="3" id="KW-1185">Reference proteome</keyword>
<evidence type="ECO:0000313" key="2">
    <source>
        <dbReference type="EMBL" id="KAF2015058.1"/>
    </source>
</evidence>